<keyword evidence="2" id="KW-1185">Reference proteome</keyword>
<dbReference type="eggNOG" id="COG2755">
    <property type="taxonomic scope" value="Bacteria"/>
</dbReference>
<comment type="caution">
    <text evidence="1">The sequence shown here is derived from an EMBL/GenBank/DDBJ whole genome shotgun (WGS) entry which is preliminary data.</text>
</comment>
<dbReference type="InterPro" id="IPR036514">
    <property type="entry name" value="SGNH_hydro_sf"/>
</dbReference>
<dbReference type="EMBL" id="AQFT01000096">
    <property type="protein sequence ID" value="EMZ24558.1"/>
    <property type="molecule type" value="Genomic_DNA"/>
</dbReference>
<protein>
    <submittedName>
        <fullName evidence="1">Uncharacterized protein</fullName>
    </submittedName>
</protein>
<dbReference type="HOGENOM" id="CLU_833526_0_0_9"/>
<proteinExistence type="predicted"/>
<organism evidence="1 2">
    <name type="scientific">Eubacterium plexicaudatum ASF492</name>
    <dbReference type="NCBI Taxonomy" id="1235802"/>
    <lineage>
        <taxon>Bacteria</taxon>
        <taxon>Bacillati</taxon>
        <taxon>Bacillota</taxon>
        <taxon>Clostridia</taxon>
        <taxon>Eubacteriales</taxon>
        <taxon>Eubacteriaceae</taxon>
        <taxon>Eubacterium</taxon>
    </lineage>
</organism>
<evidence type="ECO:0000313" key="2">
    <source>
        <dbReference type="Proteomes" id="UP000012589"/>
    </source>
</evidence>
<name>N2ADM1_9FIRM</name>
<reference evidence="1 2" key="1">
    <citation type="journal article" date="2014" name="Genome Announc.">
        <title>Draft genome sequences of the altered schaedler flora, a defined bacterial community from gnotobiotic mice.</title>
        <authorList>
            <person name="Wannemuehler M.J."/>
            <person name="Overstreet A.M."/>
            <person name="Ward D.V."/>
            <person name="Phillips G.J."/>
        </authorList>
    </citation>
    <scope>NUCLEOTIDE SEQUENCE [LARGE SCALE GENOMIC DNA]</scope>
    <source>
        <strain evidence="1 2">ASF492</strain>
    </source>
</reference>
<dbReference type="STRING" id="1235802.C823_03243"/>
<accession>N2ADM1</accession>
<dbReference type="AlphaFoldDB" id="N2ADM1"/>
<sequence length="333" mass="38263">MKPSRTKWNAIGAVNEFGEYPDAAGAFFSFPYYHTRFFTLTSEDFNNTDEIRYLGYKPDFARISEKELAKWEDGGQRALDESPNCGEGQAITARTENYLRKFIELCRQKEIPLLLVNAPFANQVEEKQTADAYIRTIAEEYQVPLIEGNQCKEEMQIRFADDLLDASHLNYYGSLKYTDYLAAWMQEHIDIPDRRNDAAYEKWAQISELFRHRELNGRQLKEIETKDAYMEALKEQPDSVTAVCWENNGALNIYQAGACVFQATSDEDYVKYLNLAGSDLAIRCTDGNTAVIVDREQYHFTEDGLNILVYDRIAEQVIDGVGFDEKNEMAAVR</sequence>
<dbReference type="SUPFAM" id="SSF52266">
    <property type="entry name" value="SGNH hydrolase"/>
    <property type="match status" value="1"/>
</dbReference>
<dbReference type="PATRIC" id="fig|1235802.3.peg.3430"/>
<dbReference type="Proteomes" id="UP000012589">
    <property type="component" value="Unassembled WGS sequence"/>
</dbReference>
<gene>
    <name evidence="1" type="ORF">C823_03243</name>
</gene>
<dbReference type="Gene3D" id="3.40.50.1110">
    <property type="entry name" value="SGNH hydrolase"/>
    <property type="match status" value="1"/>
</dbReference>
<evidence type="ECO:0000313" key="1">
    <source>
        <dbReference type="EMBL" id="EMZ24558.1"/>
    </source>
</evidence>